<accession>A0A382PC04</accession>
<sequence length="51" mass="5433">MEIRMEKGRNQSDHDSGQTFPDGPAGDKAPSRSGGLRALTKCQAVLTVFGN</sequence>
<name>A0A382PC04_9ZZZZ</name>
<organism evidence="2">
    <name type="scientific">marine metagenome</name>
    <dbReference type="NCBI Taxonomy" id="408172"/>
    <lineage>
        <taxon>unclassified sequences</taxon>
        <taxon>metagenomes</taxon>
        <taxon>ecological metagenomes</taxon>
    </lineage>
</organism>
<dbReference type="EMBL" id="UINC01105953">
    <property type="protein sequence ID" value="SVC70268.1"/>
    <property type="molecule type" value="Genomic_DNA"/>
</dbReference>
<proteinExistence type="predicted"/>
<dbReference type="AlphaFoldDB" id="A0A382PC04"/>
<feature type="compositionally biased region" description="Basic and acidic residues" evidence="1">
    <location>
        <begin position="1"/>
        <end position="16"/>
    </location>
</feature>
<evidence type="ECO:0000313" key="2">
    <source>
        <dbReference type="EMBL" id="SVC70268.1"/>
    </source>
</evidence>
<reference evidence="2" key="1">
    <citation type="submission" date="2018-05" db="EMBL/GenBank/DDBJ databases">
        <authorList>
            <person name="Lanie J.A."/>
            <person name="Ng W.-L."/>
            <person name="Kazmierczak K.M."/>
            <person name="Andrzejewski T.M."/>
            <person name="Davidsen T.M."/>
            <person name="Wayne K.J."/>
            <person name="Tettelin H."/>
            <person name="Glass J.I."/>
            <person name="Rusch D."/>
            <person name="Podicherti R."/>
            <person name="Tsui H.-C.T."/>
            <person name="Winkler M.E."/>
        </authorList>
    </citation>
    <scope>NUCLEOTIDE SEQUENCE</scope>
</reference>
<gene>
    <name evidence="2" type="ORF">METZ01_LOCUS323122</name>
</gene>
<evidence type="ECO:0000256" key="1">
    <source>
        <dbReference type="SAM" id="MobiDB-lite"/>
    </source>
</evidence>
<feature type="region of interest" description="Disordered" evidence="1">
    <location>
        <begin position="1"/>
        <end position="36"/>
    </location>
</feature>
<protein>
    <submittedName>
        <fullName evidence="2">Uncharacterized protein</fullName>
    </submittedName>
</protein>